<evidence type="ECO:0000313" key="1">
    <source>
        <dbReference type="EMBL" id="CAF1450398.1"/>
    </source>
</evidence>
<evidence type="ECO:0000313" key="2">
    <source>
        <dbReference type="Proteomes" id="UP000663882"/>
    </source>
</evidence>
<dbReference type="AlphaFoldDB" id="A0A815PKF1"/>
<name>A0A815PKF1_9BILA</name>
<organism evidence="1 2">
    <name type="scientific">Rotaria sordida</name>
    <dbReference type="NCBI Taxonomy" id="392033"/>
    <lineage>
        <taxon>Eukaryota</taxon>
        <taxon>Metazoa</taxon>
        <taxon>Spiralia</taxon>
        <taxon>Gnathifera</taxon>
        <taxon>Rotifera</taxon>
        <taxon>Eurotatoria</taxon>
        <taxon>Bdelloidea</taxon>
        <taxon>Philodinida</taxon>
        <taxon>Philodinidae</taxon>
        <taxon>Rotaria</taxon>
    </lineage>
</organism>
<protein>
    <submittedName>
        <fullName evidence="1">Uncharacterized protein</fullName>
    </submittedName>
</protein>
<reference evidence="1" key="1">
    <citation type="submission" date="2021-02" db="EMBL/GenBank/DDBJ databases">
        <authorList>
            <person name="Nowell W R."/>
        </authorList>
    </citation>
    <scope>NUCLEOTIDE SEQUENCE</scope>
</reference>
<sequence>FVKWDKIAGEKEPSDEELIEKYMWLCKEAGVEDQQAIEQLKDICMQDMENIEDMNILQDILADLDCTNSYKYQTT</sequence>
<feature type="non-terminal residue" evidence="1">
    <location>
        <position position="1"/>
    </location>
</feature>
<dbReference type="EMBL" id="CAJNOO010006569">
    <property type="protein sequence ID" value="CAF1450398.1"/>
    <property type="molecule type" value="Genomic_DNA"/>
</dbReference>
<gene>
    <name evidence="1" type="ORF">RFH988_LOCUS36728</name>
</gene>
<accession>A0A815PKF1</accession>
<dbReference type="Proteomes" id="UP000663882">
    <property type="component" value="Unassembled WGS sequence"/>
</dbReference>
<proteinExistence type="predicted"/>
<comment type="caution">
    <text evidence="1">The sequence shown here is derived from an EMBL/GenBank/DDBJ whole genome shotgun (WGS) entry which is preliminary data.</text>
</comment>